<evidence type="ECO:0000313" key="4">
    <source>
        <dbReference type="EMBL" id="KRK37659.1"/>
    </source>
</evidence>
<gene>
    <name evidence="4" type="ORF">FD07_GL002267</name>
</gene>
<dbReference type="PROSITE" id="PS51186">
    <property type="entry name" value="GNAT"/>
    <property type="match status" value="1"/>
</dbReference>
<evidence type="ECO:0000256" key="2">
    <source>
        <dbReference type="ARBA" id="ARBA00023315"/>
    </source>
</evidence>
<dbReference type="AlphaFoldDB" id="A0A0R1GTT3"/>
<reference evidence="4 5" key="1">
    <citation type="journal article" date="2015" name="Genome Announc.">
        <title>Expanding the biotechnology potential of lactobacilli through comparative genomics of 213 strains and associated genera.</title>
        <authorList>
            <person name="Sun Z."/>
            <person name="Harris H.M."/>
            <person name="McCann A."/>
            <person name="Guo C."/>
            <person name="Argimon S."/>
            <person name="Zhang W."/>
            <person name="Yang X."/>
            <person name="Jeffery I.B."/>
            <person name="Cooney J.C."/>
            <person name="Kagawa T.F."/>
            <person name="Liu W."/>
            <person name="Song Y."/>
            <person name="Salvetti E."/>
            <person name="Wrobel A."/>
            <person name="Rasinkangas P."/>
            <person name="Parkhill J."/>
            <person name="Rea M.C."/>
            <person name="O'Sullivan O."/>
            <person name="Ritari J."/>
            <person name="Douillard F.P."/>
            <person name="Paul Ross R."/>
            <person name="Yang R."/>
            <person name="Briner A.E."/>
            <person name="Felis G.E."/>
            <person name="de Vos W.M."/>
            <person name="Barrangou R."/>
            <person name="Klaenhammer T.R."/>
            <person name="Caufield P.W."/>
            <person name="Cui Y."/>
            <person name="Zhang H."/>
            <person name="O'Toole P.W."/>
        </authorList>
    </citation>
    <scope>NUCLEOTIDE SEQUENCE [LARGE SCALE GENOMIC DNA]</scope>
    <source>
        <strain evidence="4 5">ATCC 53295</strain>
    </source>
</reference>
<feature type="domain" description="N-acetyltransferase" evidence="3">
    <location>
        <begin position="4"/>
        <end position="164"/>
    </location>
</feature>
<dbReference type="Pfam" id="PF00583">
    <property type="entry name" value="Acetyltransf_1"/>
    <property type="match status" value="1"/>
</dbReference>
<evidence type="ECO:0000259" key="3">
    <source>
        <dbReference type="PROSITE" id="PS51186"/>
    </source>
</evidence>
<dbReference type="eggNOG" id="COG0456">
    <property type="taxonomic scope" value="Bacteria"/>
</dbReference>
<evidence type="ECO:0000256" key="1">
    <source>
        <dbReference type="ARBA" id="ARBA00022679"/>
    </source>
</evidence>
<dbReference type="PANTHER" id="PTHR43877">
    <property type="entry name" value="AMINOALKYLPHOSPHONATE N-ACETYLTRANSFERASE-RELATED-RELATED"/>
    <property type="match status" value="1"/>
</dbReference>
<protein>
    <submittedName>
        <fullName evidence="4">PaiA</fullName>
    </submittedName>
</protein>
<dbReference type="RefSeq" id="WP_020088939.1">
    <property type="nucleotide sequence ID" value="NZ_AZCZ01000009.1"/>
</dbReference>
<dbReference type="SUPFAM" id="SSF55729">
    <property type="entry name" value="Acyl-CoA N-acyltransferases (Nat)"/>
    <property type="match status" value="1"/>
</dbReference>
<dbReference type="CDD" id="cd04301">
    <property type="entry name" value="NAT_SF"/>
    <property type="match status" value="1"/>
</dbReference>
<keyword evidence="2" id="KW-0012">Acyltransferase</keyword>
<comment type="caution">
    <text evidence="4">The sequence shown here is derived from an EMBL/GenBank/DDBJ whole genome shotgun (WGS) entry which is preliminary data.</text>
</comment>
<evidence type="ECO:0000313" key="5">
    <source>
        <dbReference type="Proteomes" id="UP000051176"/>
    </source>
</evidence>
<dbReference type="InterPro" id="IPR050832">
    <property type="entry name" value="Bact_Acetyltransf"/>
</dbReference>
<accession>A0A0R1GTT3</accession>
<keyword evidence="5" id="KW-1185">Reference proteome</keyword>
<dbReference type="STRING" id="357278.IV61_GL002295"/>
<dbReference type="Proteomes" id="UP000051176">
    <property type="component" value="Unassembled WGS sequence"/>
</dbReference>
<name>A0A0R1GTT3_9LACO</name>
<dbReference type="GO" id="GO:0016747">
    <property type="term" value="F:acyltransferase activity, transferring groups other than amino-acyl groups"/>
    <property type="evidence" value="ECO:0007669"/>
    <property type="project" value="InterPro"/>
</dbReference>
<keyword evidence="1" id="KW-0808">Transferase</keyword>
<dbReference type="Gene3D" id="3.40.630.30">
    <property type="match status" value="1"/>
</dbReference>
<proteinExistence type="predicted"/>
<dbReference type="PATRIC" id="fig|1267003.4.peg.2396"/>
<dbReference type="InterPro" id="IPR016181">
    <property type="entry name" value="Acyl_CoA_acyltransferase"/>
</dbReference>
<dbReference type="OrthoDB" id="7205533at2"/>
<dbReference type="EMBL" id="AZCZ01000009">
    <property type="protein sequence ID" value="KRK37659.1"/>
    <property type="molecule type" value="Genomic_DNA"/>
</dbReference>
<sequence length="164" mass="18721">MKNTTITPVTPANLELLRNVSVETFTATFGAVNTPENLKTYLEHDLSREQLGQELVDPTATFYFLQVDGQLAGYGKLLRHAADIEIQRVYVREGFQHHGLGRQFLEFTEQVAREAGLPKVILGVWEHNDNALAFYKFMGYHRYGAHTFKLGDDPQTDYLMEKDL</sequence>
<dbReference type="InterPro" id="IPR000182">
    <property type="entry name" value="GNAT_dom"/>
</dbReference>
<organism evidence="4 5">
    <name type="scientific">Levilactobacillus parabrevis ATCC 53295</name>
    <dbReference type="NCBI Taxonomy" id="1267003"/>
    <lineage>
        <taxon>Bacteria</taxon>
        <taxon>Bacillati</taxon>
        <taxon>Bacillota</taxon>
        <taxon>Bacilli</taxon>
        <taxon>Lactobacillales</taxon>
        <taxon>Lactobacillaceae</taxon>
        <taxon>Levilactobacillus</taxon>
    </lineage>
</organism>